<dbReference type="EMBL" id="CP115541">
    <property type="protein sequence ID" value="WNH53539.1"/>
    <property type="molecule type" value="Genomic_DNA"/>
</dbReference>
<dbReference type="InterPro" id="IPR005122">
    <property type="entry name" value="Uracil-DNA_glycosylase-like"/>
</dbReference>
<name>A0ABY9YRG5_9GAMM</name>
<accession>A0ABY9YRG5</accession>
<dbReference type="NCBIfam" id="TIGR04274">
    <property type="entry name" value="hypoxanDNAglyco"/>
    <property type="match status" value="1"/>
</dbReference>
<dbReference type="SMART" id="SM00987">
    <property type="entry name" value="UreE_C"/>
    <property type="match status" value="1"/>
</dbReference>
<dbReference type="EC" id="3.2.2.15" evidence="2"/>
<dbReference type="InterPro" id="IPR036895">
    <property type="entry name" value="Uracil-DNA_glycosylase-like_sf"/>
</dbReference>
<protein>
    <submittedName>
        <fullName evidence="2">DNA-deoxyinosine glycosylase</fullName>
        <ecNumber evidence="2">3.2.2.15</ecNumber>
    </submittedName>
</protein>
<organism evidence="2 3">
    <name type="scientific">Stenotrophomonas oahuensis</name>
    <dbReference type="NCBI Taxonomy" id="3003271"/>
    <lineage>
        <taxon>Bacteria</taxon>
        <taxon>Pseudomonadati</taxon>
        <taxon>Pseudomonadota</taxon>
        <taxon>Gammaproteobacteria</taxon>
        <taxon>Lysobacterales</taxon>
        <taxon>Lysobacteraceae</taxon>
        <taxon>Stenotrophomonas</taxon>
    </lineage>
</organism>
<keyword evidence="3" id="KW-1185">Reference proteome</keyword>
<dbReference type="InterPro" id="IPR026353">
    <property type="entry name" value="Hypoxan-DNA_Glyclase"/>
</dbReference>
<keyword evidence="2" id="KW-0378">Hydrolase</keyword>
<sequence length="173" mass="18679">METTRCIGLPAQTGTQCRVLVLGSMPGVASLQAAQYYAHPRNRFWPLMGALTGLDPALPYLQRLQSLREHGIGLWDVIGQCDRRGSLDADIVRGSEVVNPLPALIRQLPQLRGIACNGGTAFAAWTRHVRPLLDPRAAALPVWSLPSTSPANAGWSLERLTAAWQPVAVALAQ</sequence>
<evidence type="ECO:0000313" key="2">
    <source>
        <dbReference type="EMBL" id="WNH53539.1"/>
    </source>
</evidence>
<dbReference type="Pfam" id="PF03167">
    <property type="entry name" value="UDG"/>
    <property type="match status" value="1"/>
</dbReference>
<proteinExistence type="predicted"/>
<gene>
    <name evidence="2" type="ORF">PDM29_04445</name>
</gene>
<dbReference type="GO" id="GO:0033958">
    <property type="term" value="F:DNA-deoxyinosine glycosylase activity"/>
    <property type="evidence" value="ECO:0007669"/>
    <property type="project" value="UniProtKB-EC"/>
</dbReference>
<reference evidence="2 3" key="1">
    <citation type="submission" date="2022-12" db="EMBL/GenBank/DDBJ databases">
        <title>Two new species, Stenotrophomonas aracearum and Stenotrophomonas oahuensis, isolated from Anthurium (Araceae family) in Hawaii.</title>
        <authorList>
            <person name="Chunag S.C."/>
            <person name="Dobhal S."/>
            <person name="Alvarez A."/>
            <person name="Arif M."/>
        </authorList>
    </citation>
    <scope>NUCLEOTIDE SEQUENCE [LARGE SCALE GENOMIC DNA]</scope>
    <source>
        <strain evidence="2 3">A5586</strain>
    </source>
</reference>
<dbReference type="SMART" id="SM00986">
    <property type="entry name" value="UDG"/>
    <property type="match status" value="1"/>
</dbReference>
<dbReference type="Gene3D" id="3.40.470.10">
    <property type="entry name" value="Uracil-DNA glycosylase-like domain"/>
    <property type="match status" value="1"/>
</dbReference>
<dbReference type="SUPFAM" id="SSF52141">
    <property type="entry name" value="Uracil-DNA glycosylase-like"/>
    <property type="match status" value="1"/>
</dbReference>
<dbReference type="CDD" id="cd10032">
    <property type="entry name" value="UDG-F6_HDG"/>
    <property type="match status" value="1"/>
</dbReference>
<feature type="domain" description="Uracil-DNA glycosylase-like" evidence="1">
    <location>
        <begin position="10"/>
        <end position="165"/>
    </location>
</feature>
<dbReference type="Proteomes" id="UP001302072">
    <property type="component" value="Chromosome"/>
</dbReference>
<dbReference type="RefSeq" id="WP_311192683.1">
    <property type="nucleotide sequence ID" value="NZ_CP115541.1"/>
</dbReference>
<keyword evidence="2" id="KW-0326">Glycosidase</keyword>
<evidence type="ECO:0000259" key="1">
    <source>
        <dbReference type="SMART" id="SM00986"/>
    </source>
</evidence>
<evidence type="ECO:0000313" key="3">
    <source>
        <dbReference type="Proteomes" id="UP001302072"/>
    </source>
</evidence>